<evidence type="ECO:0000313" key="14">
    <source>
        <dbReference type="Proteomes" id="UP000326198"/>
    </source>
</evidence>
<feature type="domain" description="Catalase core" evidence="12">
    <location>
        <begin position="20"/>
        <end position="408"/>
    </location>
</feature>
<dbReference type="PROSITE" id="PS51402">
    <property type="entry name" value="CATALASE_3"/>
    <property type="match status" value="1"/>
</dbReference>
<evidence type="ECO:0000256" key="2">
    <source>
        <dbReference type="ARBA" id="ARBA00005329"/>
    </source>
</evidence>
<accession>A0A5N7B7R6</accession>
<dbReference type="PANTHER" id="PTHR11465">
    <property type="entry name" value="CATALASE"/>
    <property type="match status" value="1"/>
</dbReference>
<dbReference type="PROSITE" id="PS00438">
    <property type="entry name" value="CATALASE_2"/>
    <property type="match status" value="1"/>
</dbReference>
<evidence type="ECO:0000256" key="1">
    <source>
        <dbReference type="ARBA" id="ARBA00004913"/>
    </source>
</evidence>
<dbReference type="GO" id="GO:0005739">
    <property type="term" value="C:mitochondrion"/>
    <property type="evidence" value="ECO:0007669"/>
    <property type="project" value="TreeGrafter"/>
</dbReference>
<proteinExistence type="inferred from homology"/>
<dbReference type="GO" id="GO:0005777">
    <property type="term" value="C:peroxisome"/>
    <property type="evidence" value="ECO:0007669"/>
    <property type="project" value="TreeGrafter"/>
</dbReference>
<dbReference type="PIRSF" id="PIRSF038928">
    <property type="entry name" value="Catalase_clade1-3"/>
    <property type="match status" value="1"/>
</dbReference>
<gene>
    <name evidence="13" type="ORF">BDV26DRAFT_292899</name>
</gene>
<dbReference type="GO" id="GO:0042744">
    <property type="term" value="P:hydrogen peroxide catabolic process"/>
    <property type="evidence" value="ECO:0007669"/>
    <property type="project" value="UniProtKB-KW"/>
</dbReference>
<dbReference type="OrthoDB" id="6880011at2759"/>
<dbReference type="Proteomes" id="UP000326198">
    <property type="component" value="Unassembled WGS sequence"/>
</dbReference>
<keyword evidence="3" id="KW-0575">Peroxidase</keyword>
<dbReference type="InterPro" id="IPR024711">
    <property type="entry name" value="Catalase_clade1/3"/>
</dbReference>
<evidence type="ECO:0000256" key="3">
    <source>
        <dbReference type="ARBA" id="ARBA00022559"/>
    </source>
</evidence>
<dbReference type="Pfam" id="PF00199">
    <property type="entry name" value="Catalase"/>
    <property type="match status" value="1"/>
</dbReference>
<evidence type="ECO:0000313" key="13">
    <source>
        <dbReference type="EMBL" id="KAE8377795.1"/>
    </source>
</evidence>
<dbReference type="InterPro" id="IPR020835">
    <property type="entry name" value="Catalase_sf"/>
</dbReference>
<evidence type="ECO:0000256" key="9">
    <source>
        <dbReference type="ARBA" id="ARBA00023324"/>
    </source>
</evidence>
<dbReference type="Gene3D" id="2.40.180.10">
    <property type="entry name" value="Catalase core domain"/>
    <property type="match status" value="1"/>
</dbReference>
<evidence type="ECO:0000256" key="6">
    <source>
        <dbReference type="ARBA" id="ARBA00022723"/>
    </source>
</evidence>
<name>A0A5N7B7R6_9EURO</name>
<evidence type="ECO:0000259" key="12">
    <source>
        <dbReference type="SMART" id="SM01060"/>
    </source>
</evidence>
<dbReference type="InterPro" id="IPR024708">
    <property type="entry name" value="Catalase_AS"/>
</dbReference>
<evidence type="ECO:0000256" key="7">
    <source>
        <dbReference type="ARBA" id="ARBA00023002"/>
    </source>
</evidence>
<evidence type="ECO:0000256" key="5">
    <source>
        <dbReference type="ARBA" id="ARBA00022617"/>
    </source>
</evidence>
<dbReference type="GO" id="GO:0009820">
    <property type="term" value="P:alkaloid metabolic process"/>
    <property type="evidence" value="ECO:0007669"/>
    <property type="project" value="UniProtKB-KW"/>
</dbReference>
<dbReference type="InterPro" id="IPR018028">
    <property type="entry name" value="Catalase"/>
</dbReference>
<keyword evidence="6 10" id="KW-0479">Metal-binding</keyword>
<organism evidence="13 14">
    <name type="scientific">Aspergillus bertholletiae</name>
    <dbReference type="NCBI Taxonomy" id="1226010"/>
    <lineage>
        <taxon>Eukaryota</taxon>
        <taxon>Fungi</taxon>
        <taxon>Dikarya</taxon>
        <taxon>Ascomycota</taxon>
        <taxon>Pezizomycotina</taxon>
        <taxon>Eurotiomycetes</taxon>
        <taxon>Eurotiomycetidae</taxon>
        <taxon>Eurotiales</taxon>
        <taxon>Aspergillaceae</taxon>
        <taxon>Aspergillus</taxon>
        <taxon>Aspergillus subgen. Circumdati</taxon>
    </lineage>
</organism>
<keyword evidence="4" id="KW-0017">Alkaloid metabolism</keyword>
<dbReference type="AlphaFoldDB" id="A0A5N7B7R6"/>
<dbReference type="EMBL" id="ML736218">
    <property type="protein sequence ID" value="KAE8377795.1"/>
    <property type="molecule type" value="Genomic_DNA"/>
</dbReference>
<sequence length="523" mass="59692">MDGNSDTKAARFTTTLPAFTTSNGCPVMRPTQSQREGGNLLLKDFSLLDLLSHFNRERIPERVVHAKGAGAYGEFEVTHDISDICNIDMLLGVGKKTPCVTRFSTTGGERGTSDAVRDPRGMATKFFTPQGNWDWVYLNVPFFFIRDPIKFPGLIHAQKRDPQTNLGNPNAFWDWVTRNHESLHMVMWLYSEYGTFKDYRHMNGYMGHAHKWVMPDGTFRYVHMYWQADAGYDFVGENEMQLLRGSDPDHASRDLYEAIERGDHPTWTAYVQVIDPQEAPRFGYNILDLTKHWDMGTYPRNLGTVPSRPFGKLTLNRNVSNYFAEIEQLAFSPAHLVPGIAPSEDPMLQARMFAYSDAQRYRLGVNYQQIPINRPLCPLNPLLRDGAATVDGNCGSQPGYPSECSPLEFNALPPRSPLPDAKRDAWHDELKNRPMDRIEEVDYIFPCTFWTHLDDPQYEGWQDKMVSNLAISIAQATRDVRKRVYQTFNLVHVDLATRVQEATEKLVRSEDIIPSMPPMSAKL</sequence>
<reference evidence="13 14" key="1">
    <citation type="submission" date="2019-04" db="EMBL/GenBank/DDBJ databases">
        <title>Friends and foes A comparative genomics studyof 23 Aspergillus species from section Flavi.</title>
        <authorList>
            <consortium name="DOE Joint Genome Institute"/>
            <person name="Kjaerbolling I."/>
            <person name="Vesth T."/>
            <person name="Frisvad J.C."/>
            <person name="Nybo J.L."/>
            <person name="Theobald S."/>
            <person name="Kildgaard S."/>
            <person name="Isbrandt T."/>
            <person name="Kuo A."/>
            <person name="Sato A."/>
            <person name="Lyhne E.K."/>
            <person name="Kogle M.E."/>
            <person name="Wiebenga A."/>
            <person name="Kun R.S."/>
            <person name="Lubbers R.J."/>
            <person name="Makela M.R."/>
            <person name="Barry K."/>
            <person name="Chovatia M."/>
            <person name="Clum A."/>
            <person name="Daum C."/>
            <person name="Haridas S."/>
            <person name="He G."/>
            <person name="LaButti K."/>
            <person name="Lipzen A."/>
            <person name="Mondo S."/>
            <person name="Riley R."/>
            <person name="Salamov A."/>
            <person name="Simmons B.A."/>
            <person name="Magnuson J.K."/>
            <person name="Henrissat B."/>
            <person name="Mortensen U.H."/>
            <person name="Larsen T.O."/>
            <person name="Devries R.P."/>
            <person name="Grigoriev I.V."/>
            <person name="Machida M."/>
            <person name="Baker S.E."/>
            <person name="Andersen M.R."/>
        </authorList>
    </citation>
    <scope>NUCLEOTIDE SEQUENCE [LARGE SCALE GENOMIC DNA]</scope>
    <source>
        <strain evidence="13 14">IBT 29228</strain>
    </source>
</reference>
<dbReference type="SUPFAM" id="SSF56634">
    <property type="entry name" value="Heme-dependent catalase-like"/>
    <property type="match status" value="1"/>
</dbReference>
<dbReference type="GO" id="GO:0046872">
    <property type="term" value="F:metal ion binding"/>
    <property type="evidence" value="ECO:0007669"/>
    <property type="project" value="UniProtKB-KW"/>
</dbReference>
<dbReference type="PANTHER" id="PTHR11465:SF9">
    <property type="entry name" value="CATALASE"/>
    <property type="match status" value="1"/>
</dbReference>
<dbReference type="PROSITE" id="PS00437">
    <property type="entry name" value="CATALASE_1"/>
    <property type="match status" value="1"/>
</dbReference>
<dbReference type="GO" id="GO:0042542">
    <property type="term" value="P:response to hydrogen peroxide"/>
    <property type="evidence" value="ECO:0007669"/>
    <property type="project" value="TreeGrafter"/>
</dbReference>
<dbReference type="PRINTS" id="PR00067">
    <property type="entry name" value="CATALASE"/>
</dbReference>
<evidence type="ECO:0000256" key="4">
    <source>
        <dbReference type="ARBA" id="ARBA00022589"/>
    </source>
</evidence>
<dbReference type="SMART" id="SM01060">
    <property type="entry name" value="Catalase"/>
    <property type="match status" value="1"/>
</dbReference>
<evidence type="ECO:0000256" key="10">
    <source>
        <dbReference type="PIRSR" id="PIRSR038928-2"/>
    </source>
</evidence>
<keyword evidence="9" id="KW-0376">Hydrogen peroxide</keyword>
<comment type="pathway">
    <text evidence="1">Alkaloid biosynthesis.</text>
</comment>
<comment type="similarity">
    <text evidence="2">Belongs to the catalase family.</text>
</comment>
<comment type="function">
    <text evidence="11">Catalyzes the degradation of hydrogen peroxide (H(2)O(2)) generated by peroxisomal oxidases to water and oxygen, thereby protecting cells from the toxic effects of hydrogen peroxide.</text>
</comment>
<feature type="binding site" description="axial binding residue" evidence="10">
    <location>
        <position position="355"/>
    </location>
    <ligand>
        <name>heme</name>
        <dbReference type="ChEBI" id="CHEBI:30413"/>
    </ligand>
    <ligandPart>
        <name>Fe</name>
        <dbReference type="ChEBI" id="CHEBI:18248"/>
    </ligandPart>
</feature>
<evidence type="ECO:0000256" key="11">
    <source>
        <dbReference type="RuleBase" id="RU004142"/>
    </source>
</evidence>
<dbReference type="GO" id="GO:0020037">
    <property type="term" value="F:heme binding"/>
    <property type="evidence" value="ECO:0007669"/>
    <property type="project" value="InterPro"/>
</dbReference>
<evidence type="ECO:0000256" key="8">
    <source>
        <dbReference type="ARBA" id="ARBA00023004"/>
    </source>
</evidence>
<dbReference type="GO" id="GO:0004096">
    <property type="term" value="F:catalase activity"/>
    <property type="evidence" value="ECO:0007669"/>
    <property type="project" value="InterPro"/>
</dbReference>
<keyword evidence="14" id="KW-1185">Reference proteome</keyword>
<protein>
    <submittedName>
        <fullName evidence="13">Catalase-like domain-containing protein</fullName>
    </submittedName>
</protein>
<dbReference type="InterPro" id="IPR002226">
    <property type="entry name" value="Catalase_haem_BS"/>
</dbReference>
<keyword evidence="8 10" id="KW-0408">Iron</keyword>
<comment type="cofactor">
    <cofactor evidence="10">
        <name>heme</name>
        <dbReference type="ChEBI" id="CHEBI:30413"/>
    </cofactor>
</comment>
<keyword evidence="5 10" id="KW-0349">Heme</keyword>
<dbReference type="InterPro" id="IPR011614">
    <property type="entry name" value="Catalase_core"/>
</dbReference>
<keyword evidence="7" id="KW-0560">Oxidoreductase</keyword>